<dbReference type="Pfam" id="PF00300">
    <property type="entry name" value="His_Phos_1"/>
    <property type="match status" value="1"/>
</dbReference>
<dbReference type="PANTHER" id="PTHR48100:SF59">
    <property type="entry name" value="ADENOSYLCOBALAMIN_ALPHA-RIBAZOLE PHOSPHATASE"/>
    <property type="match status" value="1"/>
</dbReference>
<dbReference type="InterPro" id="IPR029033">
    <property type="entry name" value="His_PPase_superfam"/>
</dbReference>
<dbReference type="CDD" id="cd07067">
    <property type="entry name" value="HP_PGM_like"/>
    <property type="match status" value="1"/>
</dbReference>
<gene>
    <name evidence="2" type="ORF">SAMN05444281_2551</name>
</gene>
<dbReference type="GO" id="GO:0009236">
    <property type="term" value="P:cobalamin biosynthetic process"/>
    <property type="evidence" value="ECO:0007669"/>
    <property type="project" value="UniProtKB-UniRule"/>
</dbReference>
<dbReference type="InterPro" id="IPR013078">
    <property type="entry name" value="His_Pase_superF_clade-1"/>
</dbReference>
<dbReference type="GO" id="GO:0043755">
    <property type="term" value="F:alpha-ribazole phosphatase activity"/>
    <property type="evidence" value="ECO:0007669"/>
    <property type="project" value="UniProtKB-UniRule"/>
</dbReference>
<dbReference type="PANTHER" id="PTHR48100">
    <property type="entry name" value="BROAD-SPECIFICITY PHOSPHATASE YOR283W-RELATED"/>
    <property type="match status" value="1"/>
</dbReference>
<dbReference type="Gene3D" id="3.40.50.1240">
    <property type="entry name" value="Phosphoglycerate mutase-like"/>
    <property type="match status" value="1"/>
</dbReference>
<dbReference type="InterPro" id="IPR050275">
    <property type="entry name" value="PGM_Phosphatase"/>
</dbReference>
<dbReference type="Proteomes" id="UP000184109">
    <property type="component" value="Unassembled WGS sequence"/>
</dbReference>
<keyword evidence="3" id="KW-1185">Reference proteome</keyword>
<organism evidence="2 3">
    <name type="scientific">Wenyingzhuangia marina</name>
    <dbReference type="NCBI Taxonomy" id="1195760"/>
    <lineage>
        <taxon>Bacteria</taxon>
        <taxon>Pseudomonadati</taxon>
        <taxon>Bacteroidota</taxon>
        <taxon>Flavobacteriia</taxon>
        <taxon>Flavobacteriales</taxon>
        <taxon>Flavobacteriaceae</taxon>
        <taxon>Wenyingzhuangia</taxon>
    </lineage>
</organism>
<dbReference type="InterPro" id="IPR017578">
    <property type="entry name" value="Ribazole_CobC"/>
</dbReference>
<evidence type="ECO:0000313" key="3">
    <source>
        <dbReference type="Proteomes" id="UP000184109"/>
    </source>
</evidence>
<proteinExistence type="predicted"/>
<dbReference type="STRING" id="1195760.SAMN05444281_2551"/>
<dbReference type="NCBIfam" id="TIGR03162">
    <property type="entry name" value="ribazole_cobC"/>
    <property type="match status" value="1"/>
</dbReference>
<reference evidence="3" key="1">
    <citation type="submission" date="2016-11" db="EMBL/GenBank/DDBJ databases">
        <authorList>
            <person name="Varghese N."/>
            <person name="Submissions S."/>
        </authorList>
    </citation>
    <scope>NUCLEOTIDE SEQUENCE [LARGE SCALE GENOMIC DNA]</scope>
    <source>
        <strain evidence="3">DSM 100572</strain>
    </source>
</reference>
<evidence type="ECO:0000256" key="1">
    <source>
        <dbReference type="NCBIfam" id="TIGR03162"/>
    </source>
</evidence>
<sequence>MILYLIRHTTPDIDKGICYGQANLPLSEDFEEEANFLLSKLKNHEIQQVISSPLQRCTKLANKIKADFTTDDNLKELDFGDWELMDWNKIPQEEIDPWMQDFVHVPVPNGESYMDLYLRVLSVYQNIKKDKTALVTHAGVIRSILAHITQTDLTNSFDFKIPYGTIVQIDTETNQYQIL</sequence>
<dbReference type="EC" id="3.1.3.73" evidence="1"/>
<dbReference type="GO" id="GO:0005737">
    <property type="term" value="C:cytoplasm"/>
    <property type="evidence" value="ECO:0007669"/>
    <property type="project" value="TreeGrafter"/>
</dbReference>
<dbReference type="AlphaFoldDB" id="A0A1M5WPJ3"/>
<name>A0A1M5WPJ3_9FLAO</name>
<dbReference type="RefSeq" id="WP_073122128.1">
    <property type="nucleotide sequence ID" value="NZ_BMEN01000005.1"/>
</dbReference>
<dbReference type="OrthoDB" id="9782128at2"/>
<dbReference type="EMBL" id="FQXQ01000006">
    <property type="protein sequence ID" value="SHH89302.1"/>
    <property type="molecule type" value="Genomic_DNA"/>
</dbReference>
<accession>A0A1M5WPJ3</accession>
<evidence type="ECO:0000313" key="2">
    <source>
        <dbReference type="EMBL" id="SHH89302.1"/>
    </source>
</evidence>
<dbReference type="SUPFAM" id="SSF53254">
    <property type="entry name" value="Phosphoglycerate mutase-like"/>
    <property type="match status" value="1"/>
</dbReference>
<protein>
    <recommendedName>
        <fullName evidence="1">Alpha-ribazole phosphatase</fullName>
        <ecNumber evidence="1">3.1.3.73</ecNumber>
    </recommendedName>
</protein>
<dbReference type="SMART" id="SM00855">
    <property type="entry name" value="PGAM"/>
    <property type="match status" value="1"/>
</dbReference>